<dbReference type="EMBL" id="QJKJ01008813">
    <property type="protein sequence ID" value="RDX78604.1"/>
    <property type="molecule type" value="Genomic_DNA"/>
</dbReference>
<gene>
    <name evidence="1" type="ORF">CR513_41094</name>
</gene>
<comment type="caution">
    <text evidence="1">The sequence shown here is derived from an EMBL/GenBank/DDBJ whole genome shotgun (WGS) entry which is preliminary data.</text>
</comment>
<proteinExistence type="predicted"/>
<evidence type="ECO:0000313" key="2">
    <source>
        <dbReference type="Proteomes" id="UP000257109"/>
    </source>
</evidence>
<dbReference type="AlphaFoldDB" id="A0A371FJY7"/>
<evidence type="ECO:0000313" key="1">
    <source>
        <dbReference type="EMBL" id="RDX78604.1"/>
    </source>
</evidence>
<dbReference type="OrthoDB" id="1430812at2759"/>
<organism evidence="1 2">
    <name type="scientific">Mucuna pruriens</name>
    <name type="common">Velvet bean</name>
    <name type="synonym">Dolichos pruriens</name>
    <dbReference type="NCBI Taxonomy" id="157652"/>
    <lineage>
        <taxon>Eukaryota</taxon>
        <taxon>Viridiplantae</taxon>
        <taxon>Streptophyta</taxon>
        <taxon>Embryophyta</taxon>
        <taxon>Tracheophyta</taxon>
        <taxon>Spermatophyta</taxon>
        <taxon>Magnoliopsida</taxon>
        <taxon>eudicotyledons</taxon>
        <taxon>Gunneridae</taxon>
        <taxon>Pentapetalae</taxon>
        <taxon>rosids</taxon>
        <taxon>fabids</taxon>
        <taxon>Fabales</taxon>
        <taxon>Fabaceae</taxon>
        <taxon>Papilionoideae</taxon>
        <taxon>50 kb inversion clade</taxon>
        <taxon>NPAAA clade</taxon>
        <taxon>indigoferoid/millettioid clade</taxon>
        <taxon>Phaseoleae</taxon>
        <taxon>Mucuna</taxon>
    </lineage>
</organism>
<accession>A0A371FJY7</accession>
<protein>
    <submittedName>
        <fullName evidence="1">Uncharacterized protein</fullName>
    </submittedName>
</protein>
<keyword evidence="2" id="KW-1185">Reference proteome</keyword>
<reference evidence="1" key="1">
    <citation type="submission" date="2018-05" db="EMBL/GenBank/DDBJ databases">
        <title>Draft genome of Mucuna pruriens seed.</title>
        <authorList>
            <person name="Nnadi N.E."/>
            <person name="Vos R."/>
            <person name="Hasami M.H."/>
            <person name="Devisetty U.K."/>
            <person name="Aguiy J.C."/>
        </authorList>
    </citation>
    <scope>NUCLEOTIDE SEQUENCE [LARGE SCALE GENOMIC DNA]</scope>
    <source>
        <strain evidence="1">JCA_2017</strain>
    </source>
</reference>
<name>A0A371FJY7_MUCPR</name>
<dbReference type="Proteomes" id="UP000257109">
    <property type="component" value="Unassembled WGS sequence"/>
</dbReference>
<sequence>MTKVPLMTLTAGISFSGQPYKNRSSDADNRIKKPHQKVVEITWTNNGQLTHLLTKGAKFTWSNGRVAICHIEMRLNRAACNDECLSYWNCIPYCTLTKSQSNHHP</sequence>
<feature type="non-terminal residue" evidence="1">
    <location>
        <position position="1"/>
    </location>
</feature>